<dbReference type="CDD" id="cd17039">
    <property type="entry name" value="Ubl_ubiquitin_like"/>
    <property type="match status" value="1"/>
</dbReference>
<dbReference type="EMBL" id="SNRW01001312">
    <property type="protein sequence ID" value="KAA6396915.1"/>
    <property type="molecule type" value="Genomic_DNA"/>
</dbReference>
<feature type="domain" description="RING-type" evidence="3">
    <location>
        <begin position="409"/>
        <end position="453"/>
    </location>
</feature>
<dbReference type="SMART" id="SM00213">
    <property type="entry name" value="UBQ"/>
    <property type="match status" value="3"/>
</dbReference>
<accession>A0A5J4WRA2</accession>
<keyword evidence="1" id="KW-0863">Zinc-finger</keyword>
<dbReference type="InterPro" id="IPR001841">
    <property type="entry name" value="Znf_RING"/>
</dbReference>
<evidence type="ECO:0000256" key="1">
    <source>
        <dbReference type="PROSITE-ProRule" id="PRU00175"/>
    </source>
</evidence>
<organism evidence="4 5">
    <name type="scientific">Streblomastix strix</name>
    <dbReference type="NCBI Taxonomy" id="222440"/>
    <lineage>
        <taxon>Eukaryota</taxon>
        <taxon>Metamonada</taxon>
        <taxon>Preaxostyla</taxon>
        <taxon>Oxymonadida</taxon>
        <taxon>Streblomastigidae</taxon>
        <taxon>Streblomastix</taxon>
    </lineage>
</organism>
<dbReference type="Pfam" id="PF13639">
    <property type="entry name" value="zf-RING_2"/>
    <property type="match status" value="1"/>
</dbReference>
<dbReference type="InterPro" id="IPR013083">
    <property type="entry name" value="Znf_RING/FYVE/PHD"/>
</dbReference>
<evidence type="ECO:0000259" key="2">
    <source>
        <dbReference type="PROSITE" id="PS50053"/>
    </source>
</evidence>
<comment type="caution">
    <text evidence="4">The sequence shown here is derived from an EMBL/GenBank/DDBJ whole genome shotgun (WGS) entry which is preliminary data.</text>
</comment>
<evidence type="ECO:0000313" key="4">
    <source>
        <dbReference type="EMBL" id="KAA6396915.1"/>
    </source>
</evidence>
<evidence type="ECO:0000259" key="3">
    <source>
        <dbReference type="PROSITE" id="PS50089"/>
    </source>
</evidence>
<dbReference type="FunFam" id="3.10.20.90:FF:000222">
    <property type="entry name" value="Polyubiquitin 5"/>
    <property type="match status" value="1"/>
</dbReference>
<feature type="domain" description="Ubiquitin-like" evidence="2">
    <location>
        <begin position="94"/>
        <end position="169"/>
    </location>
</feature>
<dbReference type="Proteomes" id="UP000324800">
    <property type="component" value="Unassembled WGS sequence"/>
</dbReference>
<name>A0A5J4WRA2_9EUKA</name>
<keyword evidence="1" id="KW-0479">Metal-binding</keyword>
<dbReference type="SUPFAM" id="SSF54236">
    <property type="entry name" value="Ubiquitin-like"/>
    <property type="match status" value="3"/>
</dbReference>
<dbReference type="Gene3D" id="3.10.20.90">
    <property type="entry name" value="Phosphatidylinositol 3-kinase Catalytic Subunit, Chain A, domain 1"/>
    <property type="match status" value="3"/>
</dbReference>
<reference evidence="4 5" key="1">
    <citation type="submission" date="2019-03" db="EMBL/GenBank/DDBJ databases">
        <title>Single cell metagenomics reveals metabolic interactions within the superorganism composed of flagellate Streblomastix strix and complex community of Bacteroidetes bacteria on its surface.</title>
        <authorList>
            <person name="Treitli S.C."/>
            <person name="Kolisko M."/>
            <person name="Husnik F."/>
            <person name="Keeling P."/>
            <person name="Hampl V."/>
        </authorList>
    </citation>
    <scope>NUCLEOTIDE SEQUENCE [LARGE SCALE GENOMIC DNA]</scope>
    <source>
        <strain evidence="4">ST1C</strain>
    </source>
</reference>
<dbReference type="PROSITE" id="PS50089">
    <property type="entry name" value="ZF_RING_2"/>
    <property type="match status" value="1"/>
</dbReference>
<protein>
    <submittedName>
        <fullName evidence="4">Putative ring and ubiquitin domain containing protein</fullName>
    </submittedName>
</protein>
<dbReference type="InterPro" id="IPR019954">
    <property type="entry name" value="Ubiquitin_CS"/>
</dbReference>
<dbReference type="SMART" id="SM00184">
    <property type="entry name" value="RING"/>
    <property type="match status" value="1"/>
</dbReference>
<dbReference type="InterPro" id="IPR000626">
    <property type="entry name" value="Ubiquitin-like_dom"/>
</dbReference>
<proteinExistence type="predicted"/>
<dbReference type="PROSITE" id="PS00299">
    <property type="entry name" value="UBIQUITIN_1"/>
    <property type="match status" value="1"/>
</dbReference>
<dbReference type="PANTHER" id="PTHR10666">
    <property type="entry name" value="UBIQUITIN"/>
    <property type="match status" value="1"/>
</dbReference>
<evidence type="ECO:0000313" key="5">
    <source>
        <dbReference type="Proteomes" id="UP000324800"/>
    </source>
</evidence>
<gene>
    <name evidence="4" type="ORF">EZS28_007554</name>
</gene>
<dbReference type="InterPro" id="IPR029071">
    <property type="entry name" value="Ubiquitin-like_domsf"/>
</dbReference>
<dbReference type="PROSITE" id="PS50053">
    <property type="entry name" value="UBIQUITIN_2"/>
    <property type="match status" value="3"/>
</dbReference>
<dbReference type="SUPFAM" id="SSF57850">
    <property type="entry name" value="RING/U-box"/>
    <property type="match status" value="1"/>
</dbReference>
<feature type="domain" description="Ubiquitin-like" evidence="2">
    <location>
        <begin position="174"/>
        <end position="249"/>
    </location>
</feature>
<dbReference type="AlphaFoldDB" id="A0A5J4WRA2"/>
<dbReference type="InterPro" id="IPR019956">
    <property type="entry name" value="Ubiquitin_dom"/>
</dbReference>
<dbReference type="Gene3D" id="3.30.40.10">
    <property type="entry name" value="Zinc/RING finger domain, C3HC4 (zinc finger)"/>
    <property type="match status" value="1"/>
</dbReference>
<dbReference type="Pfam" id="PF00240">
    <property type="entry name" value="ubiquitin"/>
    <property type="match status" value="3"/>
</dbReference>
<feature type="non-terminal residue" evidence="4">
    <location>
        <position position="1"/>
    </location>
</feature>
<keyword evidence="1" id="KW-0862">Zinc</keyword>
<sequence>CKFDYCVKDGQILIYVEKCKDPFVIVPYNPNETVLELKKKVCQKIQRDEAKNQLILIDNKLEDNKKISECGIVPGESELKMEVIDITSAGHGNMQIFIKTLQNKTLTLNVNSDDQIISAKQLIQGISGISVNEQRLIFAGKELTDDQKLCDCNIQSGKTLLLLQRLIVGGKVEMQIYIKTLTQKTVTLQVRSDDQIISVKQQIVDKEHIPVEQQKLIFAGKELEDQLTLRDYNIQRDSTLHLIARLTGGGASMSFVDVERTDALVQKKWSTSAPDWRLASKGLCIEGICENEGCEAKGQMVIFSAGFTDFDLELSVANCPMCHNPFKPIKPAFNNCMYRIDFQKANGAVTKIPWKKAGDEYNTYDEKQAGIVDYTRLIIHTKVLAAGRENTDSKGKSAELETVTVSKVCGICHKMLDVTYGRDPTVVMNCGHSFHGGCVASWKERGLDCPICEDPIKELAGFAPFQS</sequence>
<dbReference type="OrthoDB" id="428577at2759"/>
<dbReference type="InterPro" id="IPR050158">
    <property type="entry name" value="Ubiquitin_ubiquitin-like"/>
</dbReference>
<dbReference type="GO" id="GO:0008270">
    <property type="term" value="F:zinc ion binding"/>
    <property type="evidence" value="ECO:0007669"/>
    <property type="project" value="UniProtKB-KW"/>
</dbReference>
<dbReference type="PRINTS" id="PR00348">
    <property type="entry name" value="UBIQUITIN"/>
</dbReference>
<feature type="domain" description="Ubiquitin-like" evidence="2">
    <location>
        <begin position="12"/>
        <end position="77"/>
    </location>
</feature>